<protein>
    <submittedName>
        <fullName evidence="2">Uncharacterized protein</fullName>
    </submittedName>
</protein>
<dbReference type="Proteomes" id="UP001153076">
    <property type="component" value="Unassembled WGS sequence"/>
</dbReference>
<dbReference type="PANTHER" id="PTHR33710:SF64">
    <property type="entry name" value="ENDONUCLEASE_EXONUCLEASE_PHOSPHATASE DOMAIN-CONTAINING PROTEIN"/>
    <property type="match status" value="1"/>
</dbReference>
<dbReference type="OrthoDB" id="1224909at2759"/>
<dbReference type="SUPFAM" id="SSF56219">
    <property type="entry name" value="DNase I-like"/>
    <property type="match status" value="1"/>
</dbReference>
<evidence type="ECO:0000256" key="1">
    <source>
        <dbReference type="SAM" id="MobiDB-lite"/>
    </source>
</evidence>
<feature type="region of interest" description="Disordered" evidence="1">
    <location>
        <begin position="1"/>
        <end position="47"/>
    </location>
</feature>
<comment type="caution">
    <text evidence="2">The sequence shown here is derived from an EMBL/GenBank/DDBJ whole genome shotgun (WGS) entry which is preliminary data.</text>
</comment>
<gene>
    <name evidence="2" type="ORF">Cgig2_012898</name>
</gene>
<accession>A0A9Q1GYQ0</accession>
<proteinExistence type="predicted"/>
<dbReference type="Gene3D" id="3.60.10.10">
    <property type="entry name" value="Endonuclease/exonuclease/phosphatase"/>
    <property type="match status" value="1"/>
</dbReference>
<dbReference type="AlphaFoldDB" id="A0A9Q1GYQ0"/>
<name>A0A9Q1GYQ0_9CARY</name>
<organism evidence="2 3">
    <name type="scientific">Carnegiea gigantea</name>
    <dbReference type="NCBI Taxonomy" id="171969"/>
    <lineage>
        <taxon>Eukaryota</taxon>
        <taxon>Viridiplantae</taxon>
        <taxon>Streptophyta</taxon>
        <taxon>Embryophyta</taxon>
        <taxon>Tracheophyta</taxon>
        <taxon>Spermatophyta</taxon>
        <taxon>Magnoliopsida</taxon>
        <taxon>eudicotyledons</taxon>
        <taxon>Gunneridae</taxon>
        <taxon>Pentapetalae</taxon>
        <taxon>Caryophyllales</taxon>
        <taxon>Cactineae</taxon>
        <taxon>Cactaceae</taxon>
        <taxon>Cactoideae</taxon>
        <taxon>Echinocereeae</taxon>
        <taxon>Carnegiea</taxon>
    </lineage>
</organism>
<dbReference type="InterPro" id="IPR036691">
    <property type="entry name" value="Endo/exonu/phosph_ase_sf"/>
</dbReference>
<evidence type="ECO:0000313" key="2">
    <source>
        <dbReference type="EMBL" id="KAJ8426938.1"/>
    </source>
</evidence>
<evidence type="ECO:0000313" key="3">
    <source>
        <dbReference type="Proteomes" id="UP001153076"/>
    </source>
</evidence>
<dbReference type="EMBL" id="JAKOGI010001216">
    <property type="protein sequence ID" value="KAJ8426938.1"/>
    <property type="molecule type" value="Genomic_DNA"/>
</dbReference>
<sequence>MAKGGRRGRPKVNRGQIDGGDHSPLAPSSTMHSVMVESPDTEQQLNKTVHEQAHIQPRVLPTYASMVDPDEGDFNSILHQGDRIGGINVTEGEIKDFAACIQHCGLQEFRFEGAFFTWTNKQVWSRIDRALHNGFWYACHDFTHVHYRPQGPSDHTPIILSFPHYPKPRYTFLFCDMWANDRGFKDIVKTYLTQNQNGSKLR</sequence>
<reference evidence="2" key="1">
    <citation type="submission" date="2022-04" db="EMBL/GenBank/DDBJ databases">
        <title>Carnegiea gigantea Genome sequencing and assembly v2.</title>
        <authorList>
            <person name="Copetti D."/>
            <person name="Sanderson M.J."/>
            <person name="Burquez A."/>
            <person name="Wojciechowski M.F."/>
        </authorList>
    </citation>
    <scope>NUCLEOTIDE SEQUENCE</scope>
    <source>
        <strain evidence="2">SGP5-SGP5p</strain>
        <tissue evidence="2">Aerial part</tissue>
    </source>
</reference>
<keyword evidence="3" id="KW-1185">Reference proteome</keyword>
<feature type="compositionally biased region" description="Basic residues" evidence="1">
    <location>
        <begin position="1"/>
        <end position="12"/>
    </location>
</feature>
<dbReference type="PANTHER" id="PTHR33710">
    <property type="entry name" value="BNAC02G09200D PROTEIN"/>
    <property type="match status" value="1"/>
</dbReference>